<dbReference type="FunFam" id="1.10.12.10:FF:000001">
    <property type="entry name" value="Probable enoyl-CoA hydratase, mitochondrial"/>
    <property type="match status" value="1"/>
</dbReference>
<dbReference type="PROSITE" id="PS00166">
    <property type="entry name" value="ENOYL_COA_HYDRATASE"/>
    <property type="match status" value="1"/>
</dbReference>
<dbReference type="GO" id="GO:0004300">
    <property type="term" value="F:enoyl-CoA hydratase activity"/>
    <property type="evidence" value="ECO:0007669"/>
    <property type="project" value="UniProtKB-EC"/>
</dbReference>
<evidence type="ECO:0000256" key="2">
    <source>
        <dbReference type="ARBA" id="ARBA00023239"/>
    </source>
</evidence>
<evidence type="ECO:0000256" key="1">
    <source>
        <dbReference type="ARBA" id="ARBA00005254"/>
    </source>
</evidence>
<dbReference type="InterPro" id="IPR029045">
    <property type="entry name" value="ClpP/crotonase-like_dom_sf"/>
</dbReference>
<dbReference type="InterPro" id="IPR014748">
    <property type="entry name" value="Enoyl-CoA_hydra_C"/>
</dbReference>
<dbReference type="AlphaFoldDB" id="A0A6J4V551"/>
<comment type="similarity">
    <text evidence="1 3">Belongs to the enoyl-CoA hydratase/isomerase family.</text>
</comment>
<name>A0A6J4V551_9BACT</name>
<dbReference type="FunFam" id="3.90.226.10:FF:000009">
    <property type="entry name" value="Carnitinyl-CoA dehydratase"/>
    <property type="match status" value="1"/>
</dbReference>
<evidence type="ECO:0000313" key="4">
    <source>
        <dbReference type="EMBL" id="CAA9569401.1"/>
    </source>
</evidence>
<evidence type="ECO:0000256" key="3">
    <source>
        <dbReference type="RuleBase" id="RU003707"/>
    </source>
</evidence>
<protein>
    <submittedName>
        <fullName evidence="4">Enoyl-CoA hydratase</fullName>
        <ecNumber evidence="4">4.2.1.17</ecNumber>
    </submittedName>
</protein>
<dbReference type="Gene3D" id="3.90.226.10">
    <property type="entry name" value="2-enoyl-CoA Hydratase, Chain A, domain 1"/>
    <property type="match status" value="1"/>
</dbReference>
<dbReference type="Pfam" id="PF00378">
    <property type="entry name" value="ECH_1"/>
    <property type="match status" value="1"/>
</dbReference>
<dbReference type="SUPFAM" id="SSF52096">
    <property type="entry name" value="ClpP/crotonase"/>
    <property type="match status" value="1"/>
</dbReference>
<dbReference type="InterPro" id="IPR018376">
    <property type="entry name" value="Enoyl-CoA_hyd/isom_CS"/>
</dbReference>
<dbReference type="CDD" id="cd06558">
    <property type="entry name" value="crotonase-like"/>
    <property type="match status" value="1"/>
</dbReference>
<gene>
    <name evidence="4" type="ORF">AVDCRST_MAG19-2614</name>
</gene>
<dbReference type="PANTHER" id="PTHR11941:SF54">
    <property type="entry name" value="ENOYL-COA HYDRATASE, MITOCHONDRIAL"/>
    <property type="match status" value="1"/>
</dbReference>
<dbReference type="GO" id="GO:0006635">
    <property type="term" value="P:fatty acid beta-oxidation"/>
    <property type="evidence" value="ECO:0007669"/>
    <property type="project" value="TreeGrafter"/>
</dbReference>
<organism evidence="4">
    <name type="scientific">uncultured Thermomicrobiales bacterium</name>
    <dbReference type="NCBI Taxonomy" id="1645740"/>
    <lineage>
        <taxon>Bacteria</taxon>
        <taxon>Pseudomonadati</taxon>
        <taxon>Thermomicrobiota</taxon>
        <taxon>Thermomicrobia</taxon>
        <taxon>Thermomicrobiales</taxon>
        <taxon>environmental samples</taxon>
    </lineage>
</organism>
<keyword evidence="2 4" id="KW-0456">Lyase</keyword>
<proteinExistence type="inferred from homology"/>
<dbReference type="PANTHER" id="PTHR11941">
    <property type="entry name" value="ENOYL-COA HYDRATASE-RELATED"/>
    <property type="match status" value="1"/>
</dbReference>
<dbReference type="EC" id="4.2.1.17" evidence="4"/>
<dbReference type="InterPro" id="IPR001753">
    <property type="entry name" value="Enoyl-CoA_hydra/iso"/>
</dbReference>
<dbReference type="EMBL" id="CADCWL010000130">
    <property type="protein sequence ID" value="CAA9569401.1"/>
    <property type="molecule type" value="Genomic_DNA"/>
</dbReference>
<accession>A0A6J4V551</accession>
<sequence length="256" mass="26713">MAVNIERNEGVATVTLNRPEALNAFDVAQLERLLATLRELRDDRAVRCVIVTGAGEKAFAAGADIKEMAELSPQAGLAHGRLGHAVADALEGLPQPTIAAVNGYAFGGGCELALACDLRLAAANAQFAQPEVTLGIPPGWGATQRLPRLVGPGVAAELIFTGRRVAADEALRLGLVNAIHPARLLPEATALARRIAANSPTALRAAKRALSRAFAGDPAVGLATELALFGQAFGTEDQREGMRAFIEKRPAVFSGE</sequence>
<dbReference type="Gene3D" id="1.10.12.10">
    <property type="entry name" value="Lyase 2-enoyl-coa Hydratase, Chain A, domain 2"/>
    <property type="match status" value="1"/>
</dbReference>
<reference evidence="4" key="1">
    <citation type="submission" date="2020-02" db="EMBL/GenBank/DDBJ databases">
        <authorList>
            <person name="Meier V. D."/>
        </authorList>
    </citation>
    <scope>NUCLEOTIDE SEQUENCE</scope>
    <source>
        <strain evidence="4">AVDCRST_MAG19</strain>
    </source>
</reference>